<dbReference type="PROSITE" id="PS00713">
    <property type="entry name" value="NA_DICARBOXYL_SYMP_1"/>
    <property type="match status" value="1"/>
</dbReference>
<evidence type="ECO:0000313" key="10">
    <source>
        <dbReference type="Proteomes" id="UP000322876"/>
    </source>
</evidence>
<dbReference type="AlphaFoldDB" id="A0A5A8F0P6"/>
<feature type="transmembrane region" description="Helical" evidence="8">
    <location>
        <begin position="79"/>
        <end position="101"/>
    </location>
</feature>
<dbReference type="OrthoDB" id="9768885at2"/>
<feature type="transmembrane region" description="Helical" evidence="8">
    <location>
        <begin position="16"/>
        <end position="35"/>
    </location>
</feature>
<dbReference type="Proteomes" id="UP000322876">
    <property type="component" value="Unassembled WGS sequence"/>
</dbReference>
<evidence type="ECO:0000256" key="5">
    <source>
        <dbReference type="ARBA" id="ARBA00022847"/>
    </source>
</evidence>
<evidence type="ECO:0000256" key="8">
    <source>
        <dbReference type="SAM" id="Phobius"/>
    </source>
</evidence>
<evidence type="ECO:0000256" key="3">
    <source>
        <dbReference type="ARBA" id="ARBA00022475"/>
    </source>
</evidence>
<keyword evidence="7 8" id="KW-0472">Membrane</keyword>
<evidence type="ECO:0000256" key="2">
    <source>
        <dbReference type="ARBA" id="ARBA00022448"/>
    </source>
</evidence>
<evidence type="ECO:0000256" key="4">
    <source>
        <dbReference type="ARBA" id="ARBA00022692"/>
    </source>
</evidence>
<comment type="subcellular location">
    <subcellularLocation>
        <location evidence="1">Cell membrane</location>
        <topology evidence="1">Multi-pass membrane protein</topology>
    </subcellularLocation>
</comment>
<dbReference type="InterPro" id="IPR036458">
    <property type="entry name" value="Na:dicarbo_symporter_sf"/>
</dbReference>
<keyword evidence="3" id="KW-1003">Cell membrane</keyword>
<feature type="transmembrane region" description="Helical" evidence="8">
    <location>
        <begin position="199"/>
        <end position="217"/>
    </location>
</feature>
<keyword evidence="10" id="KW-1185">Reference proteome</keyword>
<organism evidence="9 10">
    <name type="scientific">Deferribacter autotrophicus</name>
    <dbReference type="NCBI Taxonomy" id="500465"/>
    <lineage>
        <taxon>Bacteria</taxon>
        <taxon>Pseudomonadati</taxon>
        <taxon>Deferribacterota</taxon>
        <taxon>Deferribacteres</taxon>
        <taxon>Deferribacterales</taxon>
        <taxon>Deferribacteraceae</taxon>
        <taxon>Deferribacter</taxon>
    </lineage>
</organism>
<dbReference type="FunFam" id="1.10.3860.10:FF:000001">
    <property type="entry name" value="C4-dicarboxylate transport protein"/>
    <property type="match status" value="1"/>
</dbReference>
<dbReference type="InterPro" id="IPR018107">
    <property type="entry name" value="Na-dicarboxylate_symporter_CS"/>
</dbReference>
<gene>
    <name evidence="9" type="ORF">FHQ18_11920</name>
</gene>
<proteinExistence type="predicted"/>
<accession>A0A5A8F0P6</accession>
<dbReference type="PANTHER" id="PTHR42865">
    <property type="entry name" value="PROTON/GLUTAMATE-ASPARTATE SYMPORTER"/>
    <property type="match status" value="1"/>
</dbReference>
<dbReference type="GO" id="GO:0015293">
    <property type="term" value="F:symporter activity"/>
    <property type="evidence" value="ECO:0007669"/>
    <property type="project" value="UniProtKB-KW"/>
</dbReference>
<comment type="caution">
    <text evidence="9">The sequence shown here is derived from an EMBL/GenBank/DDBJ whole genome shotgun (WGS) entry which is preliminary data.</text>
</comment>
<sequence>MNQRESLLSLYFKSNLLLRILIGLILGAVCGIIFGEKILWVKPFGDVFVRLLKMIVLPVVITSLIVGSASIHPSRIGKIGVKVLVIYLVTSAFAVAIGLFFGNLLHPGTSVDLATVGQGVVKKANAPSLVDTILNIIPKNPFAAIAKGQILPTIFFSMLIGIGLAFLRGSEDSRIRNSAETVFNFFDGAAEVIYRIVKWILEYAPIGVFALIAIVFAKQGAKAFGPLGAVTLTVYLALIVHLVLIYGGLLKVTGISPVKFFSKAKEAIITAFVTRSSSGTLPVTMNVAKNQLGVSKGVYSFTLPLGATINMDGTAIYQGVCVMFVAFATGMDLTFSQQLTVIVTAVLASIGTAGVPGAGAIMLLMVLNSVGLDLSASSPVSLAYAMILGVDALLDMGRTALNVAGDLTCTTVVAKFENEVDFNILEK</sequence>
<evidence type="ECO:0000256" key="1">
    <source>
        <dbReference type="ARBA" id="ARBA00004651"/>
    </source>
</evidence>
<dbReference type="Pfam" id="PF00375">
    <property type="entry name" value="SDF"/>
    <property type="match status" value="1"/>
</dbReference>
<dbReference type="PRINTS" id="PR00173">
    <property type="entry name" value="EDTRNSPORT"/>
</dbReference>
<keyword evidence="6 8" id="KW-1133">Transmembrane helix</keyword>
<protein>
    <submittedName>
        <fullName evidence="9">Dicarboxylate/amino acid:cation symporter</fullName>
    </submittedName>
</protein>
<dbReference type="PANTHER" id="PTHR42865:SF7">
    <property type="entry name" value="PROTON_GLUTAMATE-ASPARTATE SYMPORTER"/>
    <property type="match status" value="1"/>
</dbReference>
<feature type="transmembrane region" description="Helical" evidence="8">
    <location>
        <begin position="339"/>
        <end position="364"/>
    </location>
</feature>
<dbReference type="Gene3D" id="1.10.3860.10">
    <property type="entry name" value="Sodium:dicarboxylate symporter"/>
    <property type="match status" value="1"/>
</dbReference>
<evidence type="ECO:0000313" key="9">
    <source>
        <dbReference type="EMBL" id="KAA0256830.1"/>
    </source>
</evidence>
<name>A0A5A8F0P6_9BACT</name>
<dbReference type="GO" id="GO:0005886">
    <property type="term" value="C:plasma membrane"/>
    <property type="evidence" value="ECO:0007669"/>
    <property type="project" value="UniProtKB-SubCell"/>
</dbReference>
<evidence type="ECO:0000256" key="7">
    <source>
        <dbReference type="ARBA" id="ARBA00023136"/>
    </source>
</evidence>
<dbReference type="EMBL" id="VFJB01000010">
    <property type="protein sequence ID" value="KAA0256830.1"/>
    <property type="molecule type" value="Genomic_DNA"/>
</dbReference>
<dbReference type="SUPFAM" id="SSF118215">
    <property type="entry name" value="Proton glutamate symport protein"/>
    <property type="match status" value="1"/>
</dbReference>
<dbReference type="InterPro" id="IPR001991">
    <property type="entry name" value="Na-dicarboxylate_symporter"/>
</dbReference>
<feature type="transmembrane region" description="Helical" evidence="8">
    <location>
        <begin position="47"/>
        <end position="67"/>
    </location>
</feature>
<reference evidence="9 10" key="1">
    <citation type="submission" date="2019-06" db="EMBL/GenBank/DDBJ databases">
        <title>Genomic insights into carbon and energy metabolism of Deferribacter autotrophicus revealed new metabolic traits in the phylum Deferribacteres.</title>
        <authorList>
            <person name="Slobodkin A.I."/>
            <person name="Slobodkina G.B."/>
            <person name="Allioux M."/>
            <person name="Alain K."/>
            <person name="Jebbar M."/>
            <person name="Shadrin V."/>
            <person name="Kublanov I.V."/>
            <person name="Toshchakov S.V."/>
            <person name="Bonch-Osmolovskaya E.A."/>
        </authorList>
    </citation>
    <scope>NUCLEOTIDE SEQUENCE [LARGE SCALE GENOMIC DNA]</scope>
    <source>
        <strain evidence="9 10">SL50</strain>
    </source>
</reference>
<keyword evidence="5" id="KW-0769">Symport</keyword>
<dbReference type="RefSeq" id="WP_149267410.1">
    <property type="nucleotide sequence ID" value="NZ_VFJB01000010.1"/>
</dbReference>
<keyword evidence="2" id="KW-0813">Transport</keyword>
<evidence type="ECO:0000256" key="6">
    <source>
        <dbReference type="ARBA" id="ARBA00022989"/>
    </source>
</evidence>
<keyword evidence="4 8" id="KW-0812">Transmembrane</keyword>
<dbReference type="GO" id="GO:0006835">
    <property type="term" value="P:dicarboxylic acid transport"/>
    <property type="evidence" value="ECO:0007669"/>
    <property type="project" value="UniProtKB-ARBA"/>
</dbReference>
<feature type="transmembrane region" description="Helical" evidence="8">
    <location>
        <begin position="223"/>
        <end position="246"/>
    </location>
</feature>
<feature type="transmembrane region" description="Helical" evidence="8">
    <location>
        <begin position="305"/>
        <end position="327"/>
    </location>
</feature>
<feature type="transmembrane region" description="Helical" evidence="8">
    <location>
        <begin position="150"/>
        <end position="167"/>
    </location>
</feature>